<feature type="region of interest" description="Disordered" evidence="1">
    <location>
        <begin position="24"/>
        <end position="49"/>
    </location>
</feature>
<evidence type="ECO:0000256" key="1">
    <source>
        <dbReference type="SAM" id="MobiDB-lite"/>
    </source>
</evidence>
<protein>
    <submittedName>
        <fullName evidence="2">Uncharacterized protein</fullName>
    </submittedName>
</protein>
<organism evidence="2 3">
    <name type="scientific">Lysinibacter cavernae</name>
    <dbReference type="NCBI Taxonomy" id="1640652"/>
    <lineage>
        <taxon>Bacteria</taxon>
        <taxon>Bacillati</taxon>
        <taxon>Actinomycetota</taxon>
        <taxon>Actinomycetes</taxon>
        <taxon>Micrococcales</taxon>
        <taxon>Microbacteriaceae</taxon>
        <taxon>Lysinibacter</taxon>
    </lineage>
</organism>
<name>A0A7X5R352_9MICO</name>
<evidence type="ECO:0000313" key="3">
    <source>
        <dbReference type="Proteomes" id="UP000541033"/>
    </source>
</evidence>
<reference evidence="2 3" key="1">
    <citation type="submission" date="2020-02" db="EMBL/GenBank/DDBJ databases">
        <title>Sequencing the genomes of 1000 actinobacteria strains.</title>
        <authorList>
            <person name="Klenk H.-P."/>
        </authorList>
    </citation>
    <scope>NUCLEOTIDE SEQUENCE [LARGE SCALE GENOMIC DNA]</scope>
    <source>
        <strain evidence="2 3">DSM 27960</strain>
    </source>
</reference>
<accession>A0A7X5R352</accession>
<sequence>MPVSTLGGDHLSANIPLATLFAPNEKTGNQGVNTVGVRKEHGDADAMRT</sequence>
<keyword evidence="3" id="KW-1185">Reference proteome</keyword>
<dbReference type="AlphaFoldDB" id="A0A7X5R352"/>
<proteinExistence type="predicted"/>
<comment type="caution">
    <text evidence="2">The sequence shown here is derived from an EMBL/GenBank/DDBJ whole genome shotgun (WGS) entry which is preliminary data.</text>
</comment>
<feature type="compositionally biased region" description="Basic and acidic residues" evidence="1">
    <location>
        <begin position="37"/>
        <end position="49"/>
    </location>
</feature>
<dbReference type="EMBL" id="JAAMOX010000002">
    <property type="protein sequence ID" value="NIH54657.1"/>
    <property type="molecule type" value="Genomic_DNA"/>
</dbReference>
<gene>
    <name evidence="2" type="ORF">FHX76_002553</name>
</gene>
<dbReference type="Proteomes" id="UP000541033">
    <property type="component" value="Unassembled WGS sequence"/>
</dbReference>
<evidence type="ECO:0000313" key="2">
    <source>
        <dbReference type="EMBL" id="NIH54657.1"/>
    </source>
</evidence>